<feature type="non-terminal residue" evidence="2">
    <location>
        <position position="152"/>
    </location>
</feature>
<reference evidence="2" key="1">
    <citation type="submission" date="2023-10" db="EMBL/GenBank/DDBJ databases">
        <authorList>
            <person name="Chen Y."/>
            <person name="Shah S."/>
            <person name="Dougan E. K."/>
            <person name="Thang M."/>
            <person name="Chan C."/>
        </authorList>
    </citation>
    <scope>NUCLEOTIDE SEQUENCE [LARGE SCALE GENOMIC DNA]</scope>
</reference>
<dbReference type="InterPro" id="IPR018490">
    <property type="entry name" value="cNMP-bd_dom_sf"/>
</dbReference>
<feature type="domain" description="Cyclic nucleotide-binding" evidence="1">
    <location>
        <begin position="89"/>
        <end position="152"/>
    </location>
</feature>
<evidence type="ECO:0000313" key="3">
    <source>
        <dbReference type="Proteomes" id="UP001189429"/>
    </source>
</evidence>
<dbReference type="Proteomes" id="UP001189429">
    <property type="component" value="Unassembled WGS sequence"/>
</dbReference>
<dbReference type="PROSITE" id="PS50042">
    <property type="entry name" value="CNMP_BINDING_3"/>
    <property type="match status" value="2"/>
</dbReference>
<comment type="caution">
    <text evidence="2">The sequence shown here is derived from an EMBL/GenBank/DDBJ whole genome shotgun (WGS) entry which is preliminary data.</text>
</comment>
<dbReference type="EMBL" id="CAUYUJ010003529">
    <property type="protein sequence ID" value="CAK0805683.1"/>
    <property type="molecule type" value="Genomic_DNA"/>
</dbReference>
<keyword evidence="3" id="KW-1185">Reference proteome</keyword>
<dbReference type="InterPro" id="IPR014710">
    <property type="entry name" value="RmlC-like_jellyroll"/>
</dbReference>
<dbReference type="Pfam" id="PF00027">
    <property type="entry name" value="cNMP_binding"/>
    <property type="match status" value="1"/>
</dbReference>
<name>A0ABN9QIT9_9DINO</name>
<dbReference type="PRINTS" id="PR00103">
    <property type="entry name" value="CAMPKINASE"/>
</dbReference>
<evidence type="ECO:0000313" key="2">
    <source>
        <dbReference type="EMBL" id="CAK0805683.1"/>
    </source>
</evidence>
<evidence type="ECO:0000259" key="1">
    <source>
        <dbReference type="PROSITE" id="PS50042"/>
    </source>
</evidence>
<dbReference type="SUPFAM" id="SSF51206">
    <property type="entry name" value="cAMP-binding domain-like"/>
    <property type="match status" value="2"/>
</dbReference>
<feature type="domain" description="Cyclic nucleotide-binding" evidence="1">
    <location>
        <begin position="1"/>
        <end position="84"/>
    </location>
</feature>
<dbReference type="PANTHER" id="PTHR11635">
    <property type="entry name" value="CAMP-DEPENDENT PROTEIN KINASE REGULATORY CHAIN"/>
    <property type="match status" value="1"/>
</dbReference>
<organism evidence="2 3">
    <name type="scientific">Prorocentrum cordatum</name>
    <dbReference type="NCBI Taxonomy" id="2364126"/>
    <lineage>
        <taxon>Eukaryota</taxon>
        <taxon>Sar</taxon>
        <taxon>Alveolata</taxon>
        <taxon>Dinophyceae</taxon>
        <taxon>Prorocentrales</taxon>
        <taxon>Prorocentraceae</taxon>
        <taxon>Prorocentrum</taxon>
    </lineage>
</organism>
<dbReference type="InterPro" id="IPR000595">
    <property type="entry name" value="cNMP-bd_dom"/>
</dbReference>
<dbReference type="CDD" id="cd00038">
    <property type="entry name" value="CAP_ED"/>
    <property type="match status" value="1"/>
</dbReference>
<dbReference type="Gene3D" id="2.60.120.10">
    <property type="entry name" value="Jelly Rolls"/>
    <property type="match status" value="2"/>
</dbReference>
<feature type="non-terminal residue" evidence="2">
    <location>
        <position position="1"/>
    </location>
</feature>
<gene>
    <name evidence="2" type="ORF">PCOR1329_LOCUS12142</name>
</gene>
<dbReference type="PANTHER" id="PTHR11635:SF152">
    <property type="entry name" value="CAMP-DEPENDENT PROTEIN KINASE TYPE I REGULATORY SUBUNIT-RELATED"/>
    <property type="match status" value="1"/>
</dbReference>
<dbReference type="InterPro" id="IPR050503">
    <property type="entry name" value="cAMP-dep_PK_reg_su-like"/>
</dbReference>
<protein>
    <recommendedName>
        <fullName evidence="1">Cyclic nucleotide-binding domain-containing protein</fullName>
    </recommendedName>
</protein>
<proteinExistence type="predicted"/>
<sequence length="152" mass="15741">EVGTAFFVVDAGALRVEVNGQAVNTLTRGDAFGGLALLYKSPRTATVRAVEAAGIWGTDHQSFHQALQDSAQGQHSANRRFLDSAQDGIFDGLSGHQKDVVCETLSADTVDAGSRVVTEGEASNAIYFVKAGELLVFTGGTVTAAGVLEGGK</sequence>
<accession>A0ABN9QIT9</accession>